<comment type="caution">
    <text evidence="9">The sequence shown here is derived from an EMBL/GenBank/DDBJ whole genome shotgun (WGS) entry which is preliminary data.</text>
</comment>
<keyword evidence="8" id="KW-0732">Signal</keyword>
<evidence type="ECO:0000313" key="9">
    <source>
        <dbReference type="EMBL" id="MFC4565664.1"/>
    </source>
</evidence>
<name>A0ABV9E3A3_9ACTN</name>
<dbReference type="Gene3D" id="3.40.390.10">
    <property type="entry name" value="Collagenase (Catalytic Domain)"/>
    <property type="match status" value="1"/>
</dbReference>
<evidence type="ECO:0000256" key="3">
    <source>
        <dbReference type="ARBA" id="ARBA00012325"/>
    </source>
</evidence>
<evidence type="ECO:0000313" key="10">
    <source>
        <dbReference type="Proteomes" id="UP001595923"/>
    </source>
</evidence>
<dbReference type="SUPFAM" id="SSF55486">
    <property type="entry name" value="Metalloproteases ('zincins'), catalytic domain"/>
    <property type="match status" value="1"/>
</dbReference>
<keyword evidence="9" id="KW-0378">Hydrolase</keyword>
<accession>A0ABV9E3A3</accession>
<evidence type="ECO:0000256" key="8">
    <source>
        <dbReference type="SAM" id="SignalP"/>
    </source>
</evidence>
<gene>
    <name evidence="9" type="ORF">ACFO4E_27720</name>
</gene>
<protein>
    <recommendedName>
        <fullName evidence="4">Extracellular small neutral protease</fullName>
        <ecNumber evidence="3">3.4.24.77</ecNumber>
    </recommendedName>
    <alternativeName>
        <fullName evidence="7">Snapalysin</fullName>
    </alternativeName>
</protein>
<evidence type="ECO:0000256" key="7">
    <source>
        <dbReference type="ARBA" id="ARBA00029927"/>
    </source>
</evidence>
<feature type="signal peptide" evidence="8">
    <location>
        <begin position="1"/>
        <end position="21"/>
    </location>
</feature>
<dbReference type="InterPro" id="IPR024079">
    <property type="entry name" value="MetalloPept_cat_dom_sf"/>
</dbReference>
<evidence type="ECO:0000256" key="4">
    <source>
        <dbReference type="ARBA" id="ARBA00019129"/>
    </source>
</evidence>
<keyword evidence="5" id="KW-0479">Metal-binding</keyword>
<keyword evidence="10" id="KW-1185">Reference proteome</keyword>
<dbReference type="GO" id="GO:0008237">
    <property type="term" value="F:metallopeptidase activity"/>
    <property type="evidence" value="ECO:0007669"/>
    <property type="project" value="UniProtKB-KW"/>
</dbReference>
<proteinExistence type="inferred from homology"/>
<feature type="chain" id="PRO_5046399100" description="Extracellular small neutral protease" evidence="8">
    <location>
        <begin position="22"/>
        <end position="197"/>
    </location>
</feature>
<reference evidence="10" key="1">
    <citation type="journal article" date="2019" name="Int. J. Syst. Evol. Microbiol.">
        <title>The Global Catalogue of Microorganisms (GCM) 10K type strain sequencing project: providing services to taxonomists for standard genome sequencing and annotation.</title>
        <authorList>
            <consortium name="The Broad Institute Genomics Platform"/>
            <consortium name="The Broad Institute Genome Sequencing Center for Infectious Disease"/>
            <person name="Wu L."/>
            <person name="Ma J."/>
        </authorList>
    </citation>
    <scope>NUCLEOTIDE SEQUENCE [LARGE SCALE GENOMIC DNA]</scope>
    <source>
        <strain evidence="10">XZYJ18</strain>
    </source>
</reference>
<dbReference type="InterPro" id="IPR000013">
    <property type="entry name" value="Peptidase_M7"/>
</dbReference>
<evidence type="ECO:0000256" key="2">
    <source>
        <dbReference type="ARBA" id="ARBA00006571"/>
    </source>
</evidence>
<comment type="similarity">
    <text evidence="2">Belongs to the peptidase M7 family.</text>
</comment>
<dbReference type="Proteomes" id="UP001595923">
    <property type="component" value="Unassembled WGS sequence"/>
</dbReference>
<dbReference type="EC" id="3.4.24.77" evidence="3"/>
<comment type="catalytic activity">
    <reaction evidence="1">
        <text>Hydrolyzes proteins with a preference for Tyr or Phe in the P1' position. Has no action on amino-acid p-nitroanilides.</text>
        <dbReference type="EC" id="3.4.24.77"/>
    </reaction>
</comment>
<evidence type="ECO:0000256" key="5">
    <source>
        <dbReference type="ARBA" id="ARBA00022723"/>
    </source>
</evidence>
<dbReference type="PRINTS" id="PR00787">
    <property type="entry name" value="NEUTRALPTASE"/>
</dbReference>
<dbReference type="EMBL" id="JBHSFQ010000043">
    <property type="protein sequence ID" value="MFC4565664.1"/>
    <property type="molecule type" value="Genomic_DNA"/>
</dbReference>
<sequence length="197" mass="19442">MLRRTSACALAAAAAATLSLAGGLPAASASTTAAPADAAPAPQAATTITYNASRAAQYEAEIEAGVAVWNDSVANVRIVEAAPGQRAEITIIATTGWPQATLGPVRPGGTARVEMGSQAVAEGHDVTRIAAHELGHSLGLPDIKPGPCSSLMSGSTAGTSCTNAVPNATERSRVERNYGTGALGAAPAAGTMVVDGP</sequence>
<evidence type="ECO:0000256" key="1">
    <source>
        <dbReference type="ARBA" id="ARBA00000612"/>
    </source>
</evidence>
<keyword evidence="6 9" id="KW-0482">Metalloprotease</keyword>
<evidence type="ECO:0000256" key="6">
    <source>
        <dbReference type="ARBA" id="ARBA00023049"/>
    </source>
</evidence>
<keyword evidence="6 9" id="KW-0645">Protease</keyword>
<dbReference type="Pfam" id="PF02031">
    <property type="entry name" value="Peptidase_M7"/>
    <property type="match status" value="1"/>
</dbReference>
<dbReference type="RefSeq" id="WP_378579858.1">
    <property type="nucleotide sequence ID" value="NZ_JBHSFQ010000043.1"/>
</dbReference>
<organism evidence="9 10">
    <name type="scientific">Nocardiopsis mangrovi</name>
    <dbReference type="NCBI Taxonomy" id="1179818"/>
    <lineage>
        <taxon>Bacteria</taxon>
        <taxon>Bacillati</taxon>
        <taxon>Actinomycetota</taxon>
        <taxon>Actinomycetes</taxon>
        <taxon>Streptosporangiales</taxon>
        <taxon>Nocardiopsidaceae</taxon>
        <taxon>Nocardiopsis</taxon>
    </lineage>
</organism>